<accession>A0A1Y5Y896</accession>
<evidence type="ECO:0000313" key="1">
    <source>
        <dbReference type="EMBL" id="SMD26110.1"/>
    </source>
</evidence>
<dbReference type="Pfam" id="PF20062">
    <property type="entry name" value="DUF6461"/>
    <property type="match status" value="1"/>
</dbReference>
<dbReference type="AlphaFoldDB" id="A0A1Y5Y896"/>
<sequence length="349" mass="38195">MAPTFRWISQYTNYCVTVVRTDDAAGVLAAFGGEQGIRGGIEEAFELYHNSARHWPVVRIVDADGWCLAIEMDSFQGLRPPVLARLSVDTRAAVLGLDHLPEHRMAYAENGEVAGPVRVLDRPSPERDQFERVSGTRLGDSKPIDFLHQICGFPIEDDLVTFPGLVGAILPLLPSPSTVNSRVHSERDAKLAALVASGTDEQLWPVVSRHVKDMLEDAGVSTERIRFDGHLSDDSPTGKALRKVLAEEWMITASPTFHLQRSEIEAIRGRVHAASAAVALLRGGPRHAVAEMSHHRPGTLWQEQLLEELAGIDVAPTAAATVAAQLANYQAVTNRAIRIPPSLLKRRDD</sequence>
<dbReference type="OrthoDB" id="9935377at2"/>
<dbReference type="InterPro" id="IPR045592">
    <property type="entry name" value="DUF6461"/>
</dbReference>
<organism evidence="1 2">
    <name type="scientific">Kibdelosporangium aridum</name>
    <dbReference type="NCBI Taxonomy" id="2030"/>
    <lineage>
        <taxon>Bacteria</taxon>
        <taxon>Bacillati</taxon>
        <taxon>Actinomycetota</taxon>
        <taxon>Actinomycetes</taxon>
        <taxon>Pseudonocardiales</taxon>
        <taxon>Pseudonocardiaceae</taxon>
        <taxon>Kibdelosporangium</taxon>
    </lineage>
</organism>
<reference evidence="1 2" key="1">
    <citation type="submission" date="2017-04" db="EMBL/GenBank/DDBJ databases">
        <authorList>
            <person name="Afonso C.L."/>
            <person name="Miller P.J."/>
            <person name="Scott M.A."/>
            <person name="Spackman E."/>
            <person name="Goraichik I."/>
            <person name="Dimitrov K.M."/>
            <person name="Suarez D.L."/>
            <person name="Swayne D.E."/>
        </authorList>
    </citation>
    <scope>NUCLEOTIDE SEQUENCE [LARGE SCALE GENOMIC DNA]</scope>
    <source>
        <strain evidence="1 2">DSM 43828</strain>
    </source>
</reference>
<gene>
    <name evidence="1" type="ORF">SAMN05661093_09690</name>
</gene>
<name>A0A1Y5Y896_KIBAR</name>
<dbReference type="EMBL" id="FWXV01000013">
    <property type="protein sequence ID" value="SMD26110.1"/>
    <property type="molecule type" value="Genomic_DNA"/>
</dbReference>
<proteinExistence type="predicted"/>
<evidence type="ECO:0000313" key="2">
    <source>
        <dbReference type="Proteomes" id="UP000192674"/>
    </source>
</evidence>
<protein>
    <submittedName>
        <fullName evidence="1">Uncharacterized protein</fullName>
    </submittedName>
</protein>
<keyword evidence="2" id="KW-1185">Reference proteome</keyword>
<dbReference type="Proteomes" id="UP000192674">
    <property type="component" value="Unassembled WGS sequence"/>
</dbReference>